<name>A0AAP0B519_9ASPA</name>
<reference evidence="1 2" key="1">
    <citation type="journal article" date="2022" name="Nat. Plants">
        <title>Genomes of leafy and leafless Platanthera orchids illuminate the evolution of mycoheterotrophy.</title>
        <authorList>
            <person name="Li M.H."/>
            <person name="Liu K.W."/>
            <person name="Li Z."/>
            <person name="Lu H.C."/>
            <person name="Ye Q.L."/>
            <person name="Zhang D."/>
            <person name="Wang J.Y."/>
            <person name="Li Y.F."/>
            <person name="Zhong Z.M."/>
            <person name="Liu X."/>
            <person name="Yu X."/>
            <person name="Liu D.K."/>
            <person name="Tu X.D."/>
            <person name="Liu B."/>
            <person name="Hao Y."/>
            <person name="Liao X.Y."/>
            <person name="Jiang Y.T."/>
            <person name="Sun W.H."/>
            <person name="Chen J."/>
            <person name="Chen Y.Q."/>
            <person name="Ai Y."/>
            <person name="Zhai J.W."/>
            <person name="Wu S.S."/>
            <person name="Zhou Z."/>
            <person name="Hsiao Y.Y."/>
            <person name="Wu W.L."/>
            <person name="Chen Y.Y."/>
            <person name="Lin Y.F."/>
            <person name="Hsu J.L."/>
            <person name="Li C.Y."/>
            <person name="Wang Z.W."/>
            <person name="Zhao X."/>
            <person name="Zhong W.Y."/>
            <person name="Ma X.K."/>
            <person name="Ma L."/>
            <person name="Huang J."/>
            <person name="Chen G.Z."/>
            <person name="Huang M.Z."/>
            <person name="Huang L."/>
            <person name="Peng D.H."/>
            <person name="Luo Y.B."/>
            <person name="Zou S.Q."/>
            <person name="Chen S.P."/>
            <person name="Lan S."/>
            <person name="Tsai W.C."/>
            <person name="Van de Peer Y."/>
            <person name="Liu Z.J."/>
        </authorList>
    </citation>
    <scope>NUCLEOTIDE SEQUENCE [LARGE SCALE GENOMIC DNA]</scope>
    <source>
        <strain evidence="1">Lor287</strain>
    </source>
</reference>
<evidence type="ECO:0000313" key="2">
    <source>
        <dbReference type="Proteomes" id="UP001418222"/>
    </source>
</evidence>
<gene>
    <name evidence="1" type="ORF">KSP39_PZI017607</name>
</gene>
<accession>A0AAP0B519</accession>
<comment type="caution">
    <text evidence="1">The sequence shown here is derived from an EMBL/GenBank/DDBJ whole genome shotgun (WGS) entry which is preliminary data.</text>
</comment>
<dbReference type="Proteomes" id="UP001418222">
    <property type="component" value="Unassembled WGS sequence"/>
</dbReference>
<organism evidence="1 2">
    <name type="scientific">Platanthera zijinensis</name>
    <dbReference type="NCBI Taxonomy" id="2320716"/>
    <lineage>
        <taxon>Eukaryota</taxon>
        <taxon>Viridiplantae</taxon>
        <taxon>Streptophyta</taxon>
        <taxon>Embryophyta</taxon>
        <taxon>Tracheophyta</taxon>
        <taxon>Spermatophyta</taxon>
        <taxon>Magnoliopsida</taxon>
        <taxon>Liliopsida</taxon>
        <taxon>Asparagales</taxon>
        <taxon>Orchidaceae</taxon>
        <taxon>Orchidoideae</taxon>
        <taxon>Orchideae</taxon>
        <taxon>Orchidinae</taxon>
        <taxon>Platanthera</taxon>
    </lineage>
</organism>
<dbReference type="AlphaFoldDB" id="A0AAP0B519"/>
<sequence length="118" mass="13081">MASARRCVEHASGQGRADARALASCRRCRQDKHSCVLRRRTTKTCGSEVATSSRTGEAVARKIERTERRCEHGGRVIIAGNSEEDPPRVPTKILNEQQIGPINNCTPSQTRTLRLKVK</sequence>
<protein>
    <submittedName>
        <fullName evidence="1">Uncharacterized protein</fullName>
    </submittedName>
</protein>
<evidence type="ECO:0000313" key="1">
    <source>
        <dbReference type="EMBL" id="KAK8928419.1"/>
    </source>
</evidence>
<keyword evidence="2" id="KW-1185">Reference proteome</keyword>
<dbReference type="EMBL" id="JBBWWQ010000015">
    <property type="protein sequence ID" value="KAK8928419.1"/>
    <property type="molecule type" value="Genomic_DNA"/>
</dbReference>
<proteinExistence type="predicted"/>